<comment type="cofactor">
    <cofactor evidence="1">
        <name>Mg(2+)</name>
        <dbReference type="ChEBI" id="CHEBI:18420"/>
    </cofactor>
</comment>
<evidence type="ECO:0000256" key="5">
    <source>
        <dbReference type="ARBA" id="ARBA00022519"/>
    </source>
</evidence>
<keyword evidence="5" id="KW-0997">Cell inner membrane</keyword>
<organism evidence="13 14">
    <name type="scientific">Mariniblastus fucicola</name>
    <dbReference type="NCBI Taxonomy" id="980251"/>
    <lineage>
        <taxon>Bacteria</taxon>
        <taxon>Pseudomonadati</taxon>
        <taxon>Planctomycetota</taxon>
        <taxon>Planctomycetia</taxon>
        <taxon>Pirellulales</taxon>
        <taxon>Pirellulaceae</taxon>
        <taxon>Mariniblastus</taxon>
    </lineage>
</organism>
<dbReference type="FunFam" id="1.20.120.1780:FF:000001">
    <property type="entry name" value="4-hydroxybenzoate octaprenyltransferase"/>
    <property type="match status" value="1"/>
</dbReference>
<dbReference type="CDD" id="cd13959">
    <property type="entry name" value="PT_UbiA_COQ2"/>
    <property type="match status" value="1"/>
</dbReference>
<dbReference type="FunFam" id="1.10.357.140:FF:000008">
    <property type="entry name" value="4-hydroxybenzoate octaprenyltransferase"/>
    <property type="match status" value="1"/>
</dbReference>
<reference evidence="13 14" key="1">
    <citation type="submission" date="2019-08" db="EMBL/GenBank/DDBJ databases">
        <title>Deep-cultivation of Planctomycetes and their phenomic and genomic characterization uncovers novel biology.</title>
        <authorList>
            <person name="Wiegand S."/>
            <person name="Jogler M."/>
            <person name="Boedeker C."/>
            <person name="Pinto D."/>
            <person name="Vollmers J."/>
            <person name="Rivas-Marin E."/>
            <person name="Kohn T."/>
            <person name="Peeters S.H."/>
            <person name="Heuer A."/>
            <person name="Rast P."/>
            <person name="Oberbeckmann S."/>
            <person name="Bunk B."/>
            <person name="Jeske O."/>
            <person name="Meyerdierks A."/>
            <person name="Storesund J.E."/>
            <person name="Kallscheuer N."/>
            <person name="Luecker S."/>
            <person name="Lage O.M."/>
            <person name="Pohl T."/>
            <person name="Merkel B.J."/>
            <person name="Hornburger P."/>
            <person name="Mueller R.-W."/>
            <person name="Bruemmer F."/>
            <person name="Labrenz M."/>
            <person name="Spormann A.M."/>
            <person name="Op den Camp H."/>
            <person name="Overmann J."/>
            <person name="Amann R."/>
            <person name="Jetten M.S.M."/>
            <person name="Mascher T."/>
            <person name="Medema M.H."/>
            <person name="Devos D.P."/>
            <person name="Kaster A.-K."/>
            <person name="Ovreas L."/>
            <person name="Rohde M."/>
            <person name="Galperin M.Y."/>
            <person name="Jogler C."/>
        </authorList>
    </citation>
    <scope>NUCLEOTIDE SEQUENCE [LARGE SCALE GENOMIC DNA]</scope>
    <source>
        <strain evidence="13 14">FC18</strain>
    </source>
</reference>
<dbReference type="EMBL" id="CP042912">
    <property type="protein sequence ID" value="QEG20492.1"/>
    <property type="molecule type" value="Genomic_DNA"/>
</dbReference>
<evidence type="ECO:0000256" key="8">
    <source>
        <dbReference type="ARBA" id="ARBA00022692"/>
    </source>
</evidence>
<comment type="similarity">
    <text evidence="3">Belongs to the UbiA prenyltransferase family.</text>
</comment>
<dbReference type="Gene3D" id="1.20.120.1780">
    <property type="entry name" value="UbiA prenyltransferase"/>
    <property type="match status" value="1"/>
</dbReference>
<protein>
    <recommendedName>
        <fullName evidence="11">4-hydroxybenzoate polyprenyltransferase</fullName>
        <ecNumber evidence="11">2.5.1.39</ecNumber>
    </recommendedName>
</protein>
<dbReference type="KEGG" id="mff:MFFC18_03400"/>
<keyword evidence="7" id="KW-0831">Ubiquinone biosynthesis</keyword>
<dbReference type="EC" id="2.5.1.39" evidence="11"/>
<evidence type="ECO:0000313" key="14">
    <source>
        <dbReference type="Proteomes" id="UP000322214"/>
    </source>
</evidence>
<accession>A0A5B9P668</accession>
<evidence type="ECO:0000256" key="3">
    <source>
        <dbReference type="ARBA" id="ARBA00005985"/>
    </source>
</evidence>
<dbReference type="STRING" id="980251.GCA_001642875_02476"/>
<keyword evidence="10 12" id="KW-0472">Membrane</keyword>
<evidence type="ECO:0000256" key="12">
    <source>
        <dbReference type="SAM" id="Phobius"/>
    </source>
</evidence>
<evidence type="ECO:0000313" key="13">
    <source>
        <dbReference type="EMBL" id="QEG20492.1"/>
    </source>
</evidence>
<dbReference type="InterPro" id="IPR006371">
    <property type="entry name" value="Polyprenyltransferase_UbiA-li"/>
</dbReference>
<dbReference type="AlphaFoldDB" id="A0A5B9P668"/>
<dbReference type="PANTHER" id="PTHR11048:SF28">
    <property type="entry name" value="4-HYDROXYBENZOATE POLYPRENYLTRANSFERASE, MITOCHONDRIAL"/>
    <property type="match status" value="1"/>
</dbReference>
<dbReference type="Pfam" id="PF01040">
    <property type="entry name" value="UbiA"/>
    <property type="match status" value="1"/>
</dbReference>
<evidence type="ECO:0000256" key="11">
    <source>
        <dbReference type="ARBA" id="ARBA00034524"/>
    </source>
</evidence>
<dbReference type="GO" id="GO:0006744">
    <property type="term" value="P:ubiquinone biosynthetic process"/>
    <property type="evidence" value="ECO:0007669"/>
    <property type="project" value="UniProtKB-KW"/>
</dbReference>
<dbReference type="GO" id="GO:0008412">
    <property type="term" value="F:4-hydroxybenzoate polyprenyltransferase activity"/>
    <property type="evidence" value="ECO:0007669"/>
    <property type="project" value="UniProtKB-EC"/>
</dbReference>
<evidence type="ECO:0000256" key="9">
    <source>
        <dbReference type="ARBA" id="ARBA00022989"/>
    </source>
</evidence>
<evidence type="ECO:0000256" key="6">
    <source>
        <dbReference type="ARBA" id="ARBA00022679"/>
    </source>
</evidence>
<keyword evidence="4" id="KW-1003">Cell membrane</keyword>
<sequence>MAASRKSGKGVHVFTVVRSQMDRLSFAELVAAHGHVDLQSQLEVLPPYLQSQSSKPRSKNLLTQLKKLLEMIRFSHTIFALPFALLAALMAWVAPVGDAPEVKFNWFHLVGILICMIGARSAAMAFNRLVDRKIDALNPRTAKRHLPAGELSVASVTTFTIGSSLIYFLGMMLFLPNWLPLVLSVPVLLVLFGYSYTKRFTPLAHFWLGLALMLAPICAWVAIRGLVVMNNPADVTPAVLIGLAVLFWVAGFDMIYACQDFEYDKQKGLKSIPVMLGVSGALRLAAVCHAVMIGLLVALPLASKLIGPDLQLGVVYWIGVAAVAGLLIYEHSLVRPNDLDRVNLAFFNVNAVVSVGLFVVVAIDLLAI</sequence>
<gene>
    <name evidence="13" type="primary">ubiA</name>
    <name evidence="13" type="ORF">MFFC18_03400</name>
</gene>
<evidence type="ECO:0000256" key="10">
    <source>
        <dbReference type="ARBA" id="ARBA00023136"/>
    </source>
</evidence>
<dbReference type="InterPro" id="IPR000537">
    <property type="entry name" value="UbiA_prenyltransferase"/>
</dbReference>
<dbReference type="Proteomes" id="UP000322214">
    <property type="component" value="Chromosome"/>
</dbReference>
<name>A0A5B9P668_9BACT</name>
<evidence type="ECO:0000256" key="1">
    <source>
        <dbReference type="ARBA" id="ARBA00001946"/>
    </source>
</evidence>
<feature type="transmembrane region" description="Helical" evidence="12">
    <location>
        <begin position="203"/>
        <end position="223"/>
    </location>
</feature>
<feature type="transmembrane region" description="Helical" evidence="12">
    <location>
        <begin position="106"/>
        <end position="130"/>
    </location>
</feature>
<dbReference type="NCBIfam" id="TIGR01475">
    <property type="entry name" value="ubiA_other"/>
    <property type="match status" value="1"/>
</dbReference>
<feature type="transmembrane region" description="Helical" evidence="12">
    <location>
        <begin position="280"/>
        <end position="302"/>
    </location>
</feature>
<dbReference type="InterPro" id="IPR044878">
    <property type="entry name" value="UbiA_sf"/>
</dbReference>
<keyword evidence="8 12" id="KW-0812">Transmembrane</keyword>
<feature type="transmembrane region" description="Helical" evidence="12">
    <location>
        <begin position="235"/>
        <end position="259"/>
    </location>
</feature>
<proteinExistence type="inferred from homology"/>
<keyword evidence="14" id="KW-1185">Reference proteome</keyword>
<evidence type="ECO:0000256" key="2">
    <source>
        <dbReference type="ARBA" id="ARBA00004141"/>
    </source>
</evidence>
<evidence type="ECO:0000256" key="4">
    <source>
        <dbReference type="ARBA" id="ARBA00022475"/>
    </source>
</evidence>
<dbReference type="GO" id="GO:0005886">
    <property type="term" value="C:plasma membrane"/>
    <property type="evidence" value="ECO:0007669"/>
    <property type="project" value="TreeGrafter"/>
</dbReference>
<feature type="transmembrane region" description="Helical" evidence="12">
    <location>
        <begin position="74"/>
        <end position="94"/>
    </location>
</feature>
<comment type="subcellular location">
    <subcellularLocation>
        <location evidence="2">Membrane</location>
        <topology evidence="2">Multi-pass membrane protein</topology>
    </subcellularLocation>
</comment>
<feature type="transmembrane region" description="Helical" evidence="12">
    <location>
        <begin position="345"/>
        <end position="367"/>
    </location>
</feature>
<evidence type="ECO:0000256" key="7">
    <source>
        <dbReference type="ARBA" id="ARBA00022688"/>
    </source>
</evidence>
<dbReference type="Gene3D" id="1.10.357.140">
    <property type="entry name" value="UbiA prenyltransferase"/>
    <property type="match status" value="1"/>
</dbReference>
<keyword evidence="6 13" id="KW-0808">Transferase</keyword>
<feature type="transmembrane region" description="Helical" evidence="12">
    <location>
        <begin position="151"/>
        <end position="172"/>
    </location>
</feature>
<keyword evidence="9 12" id="KW-1133">Transmembrane helix</keyword>
<feature type="transmembrane region" description="Helical" evidence="12">
    <location>
        <begin position="178"/>
        <end position="196"/>
    </location>
</feature>
<dbReference type="InterPro" id="IPR039653">
    <property type="entry name" value="Prenyltransferase"/>
</dbReference>
<dbReference type="PANTHER" id="PTHR11048">
    <property type="entry name" value="PRENYLTRANSFERASES"/>
    <property type="match status" value="1"/>
</dbReference>
<feature type="transmembrane region" description="Helical" evidence="12">
    <location>
        <begin position="314"/>
        <end position="333"/>
    </location>
</feature>